<feature type="region of interest" description="Disordered" evidence="1">
    <location>
        <begin position="1"/>
        <end position="35"/>
    </location>
</feature>
<organism evidence="2 3">
    <name type="scientific">Pseudonocardia parietis</name>
    <dbReference type="NCBI Taxonomy" id="570936"/>
    <lineage>
        <taxon>Bacteria</taxon>
        <taxon>Bacillati</taxon>
        <taxon>Actinomycetota</taxon>
        <taxon>Actinomycetes</taxon>
        <taxon>Pseudonocardiales</taxon>
        <taxon>Pseudonocardiaceae</taxon>
        <taxon>Pseudonocardia</taxon>
    </lineage>
</organism>
<dbReference type="Proteomes" id="UP001519295">
    <property type="component" value="Unassembled WGS sequence"/>
</dbReference>
<gene>
    <name evidence="2" type="ORF">JOF36_001310</name>
</gene>
<name>A0ABS4VNX5_9PSEU</name>
<comment type="caution">
    <text evidence="2">The sequence shown here is derived from an EMBL/GenBank/DDBJ whole genome shotgun (WGS) entry which is preliminary data.</text>
</comment>
<accession>A0ABS4VNX5</accession>
<keyword evidence="3" id="KW-1185">Reference proteome</keyword>
<sequence length="35" mass="3992">MTSKRADDSTSGHRQQPRVAIEELAHRRVSTDLEN</sequence>
<feature type="compositionally biased region" description="Basic and acidic residues" evidence="1">
    <location>
        <begin position="1"/>
        <end position="11"/>
    </location>
</feature>
<proteinExistence type="predicted"/>
<evidence type="ECO:0000256" key="1">
    <source>
        <dbReference type="SAM" id="MobiDB-lite"/>
    </source>
</evidence>
<evidence type="ECO:0000313" key="2">
    <source>
        <dbReference type="EMBL" id="MBP2365614.1"/>
    </source>
</evidence>
<dbReference type="EMBL" id="JAGINU010000001">
    <property type="protein sequence ID" value="MBP2365614.1"/>
    <property type="molecule type" value="Genomic_DNA"/>
</dbReference>
<reference evidence="2 3" key="1">
    <citation type="submission" date="2021-03" db="EMBL/GenBank/DDBJ databases">
        <title>Sequencing the genomes of 1000 actinobacteria strains.</title>
        <authorList>
            <person name="Klenk H.-P."/>
        </authorList>
    </citation>
    <scope>NUCLEOTIDE SEQUENCE [LARGE SCALE GENOMIC DNA]</scope>
    <source>
        <strain evidence="2 3">DSM 45256</strain>
    </source>
</reference>
<feature type="compositionally biased region" description="Basic and acidic residues" evidence="1">
    <location>
        <begin position="20"/>
        <end position="35"/>
    </location>
</feature>
<protein>
    <submittedName>
        <fullName evidence="2">Uncharacterized protein</fullName>
    </submittedName>
</protein>
<evidence type="ECO:0000313" key="3">
    <source>
        <dbReference type="Proteomes" id="UP001519295"/>
    </source>
</evidence>